<feature type="transmembrane region" description="Helical" evidence="2">
    <location>
        <begin position="12"/>
        <end position="31"/>
    </location>
</feature>
<organism evidence="3 4">
    <name type="scientific">Chlamydomonas eustigma</name>
    <dbReference type="NCBI Taxonomy" id="1157962"/>
    <lineage>
        <taxon>Eukaryota</taxon>
        <taxon>Viridiplantae</taxon>
        <taxon>Chlorophyta</taxon>
        <taxon>core chlorophytes</taxon>
        <taxon>Chlorophyceae</taxon>
        <taxon>CS clade</taxon>
        <taxon>Chlamydomonadales</taxon>
        <taxon>Chlamydomonadaceae</taxon>
        <taxon>Chlamydomonas</taxon>
    </lineage>
</organism>
<feature type="region of interest" description="Disordered" evidence="1">
    <location>
        <begin position="422"/>
        <end position="499"/>
    </location>
</feature>
<feature type="compositionally biased region" description="Basic and acidic residues" evidence="1">
    <location>
        <begin position="466"/>
        <end position="478"/>
    </location>
</feature>
<evidence type="ECO:0008006" key="5">
    <source>
        <dbReference type="Google" id="ProtNLM"/>
    </source>
</evidence>
<dbReference type="GO" id="GO:0008374">
    <property type="term" value="F:O-acyltransferase activity"/>
    <property type="evidence" value="ECO:0007669"/>
    <property type="project" value="InterPro"/>
</dbReference>
<keyword evidence="4" id="KW-1185">Reference proteome</keyword>
<comment type="caution">
    <text evidence="3">The sequence shown here is derived from an EMBL/GenBank/DDBJ whole genome shotgun (WGS) entry which is preliminary data.</text>
</comment>
<dbReference type="InterPro" id="IPR029058">
    <property type="entry name" value="AB_hydrolase_fold"/>
</dbReference>
<gene>
    <name evidence="3" type="ORF">CEUSTIGMA_g6188.t1</name>
</gene>
<evidence type="ECO:0000313" key="3">
    <source>
        <dbReference type="EMBL" id="GAX78751.1"/>
    </source>
</evidence>
<feature type="compositionally biased region" description="Polar residues" evidence="1">
    <location>
        <begin position="394"/>
        <end position="409"/>
    </location>
</feature>
<dbReference type="Pfam" id="PF02450">
    <property type="entry name" value="LCAT"/>
    <property type="match status" value="2"/>
</dbReference>
<keyword evidence="2" id="KW-1133">Transmembrane helix</keyword>
<dbReference type="SUPFAM" id="SSF53474">
    <property type="entry name" value="alpha/beta-Hydrolases"/>
    <property type="match status" value="1"/>
</dbReference>
<dbReference type="EMBL" id="BEGY01000035">
    <property type="protein sequence ID" value="GAX78751.1"/>
    <property type="molecule type" value="Genomic_DNA"/>
</dbReference>
<dbReference type="InterPro" id="IPR003386">
    <property type="entry name" value="LACT/PDAT_acylTrfase"/>
</dbReference>
<accession>A0A250X6P0</accession>
<evidence type="ECO:0000256" key="2">
    <source>
        <dbReference type="SAM" id="Phobius"/>
    </source>
</evidence>
<proteinExistence type="predicted"/>
<dbReference type="OrthoDB" id="190846at2759"/>
<dbReference type="PANTHER" id="PTHR11440">
    <property type="entry name" value="LECITHIN-CHOLESTEROL ACYLTRANSFERASE-RELATED"/>
    <property type="match status" value="1"/>
</dbReference>
<sequence>MATTVLMWRKRWFGRAGVVVAIVAILAGTWINRDSLEEAKLREFRYSAMSLLESMRSPQLDTAVVREQVLSTMDSILVQFGLPPTGGPAGVMEGPLRQTSGTASPPSGVGRPGGVAADRGWRAKHPVVLIPGFVTSALELWQGHECARRYFRKRMWGSLGMIESYLRDQECYFKHLSLHPETGLDPEGIKLRAAQGLESIDFFMSGYWVWAKLVESLADIGYDSNNLIAMPFDWRLAVPLLETRDAYFTKLRDAIETAHSLAGQKVVIVTHSYGENVGRAFYTSMGAEWMESHLEAVVNIAGTVLGVPKAITALLSGEMRDTAQLGALSQYLTNTLVPLESRAKLFRTWASVLSMLPVGGTKVWGNATWAPDDTEEVRSKGRTFGAMFAVRSIDSSTQPSASASPGTETSTRDARISAVATKGVEHGEQQVQPGCSWEEDGQNHASSQQQGGSLASKVMGTQCRASPREPSLHGEGRPDAAGYEVQQQQEPAAMFQAGSDSSAQGFLEGLKGLIWSASTPATDIPSSSKSASRQTKVGSSGLYSVEEAIQAALSEAGEHAGRHYSEWGPQHSTSKKMQGQSFALPDATRVPLPRAPSFNVYCLYGVGIPTERSYYYTHSRNALAAADALDASSSSLPVSEEVAESQNERTAGDLGTFNWRINVSVSDPSTGLENGVQTTDGDLTVPLISLGAMCHKGWRSKRLNPGGLRVVCREKPHVSSSSVRGGPGTAHHVDIMGNTQMILDVLAVASGHGVDLGDDIVSDIARISSAIDFETWTK</sequence>
<dbReference type="STRING" id="1157962.A0A250X6P0"/>
<reference evidence="3 4" key="1">
    <citation type="submission" date="2017-08" db="EMBL/GenBank/DDBJ databases">
        <title>Acidophilic green algal genome provides insights into adaptation to an acidic environment.</title>
        <authorList>
            <person name="Hirooka S."/>
            <person name="Hirose Y."/>
            <person name="Kanesaki Y."/>
            <person name="Higuchi S."/>
            <person name="Fujiwara T."/>
            <person name="Onuma R."/>
            <person name="Era A."/>
            <person name="Ohbayashi R."/>
            <person name="Uzuka A."/>
            <person name="Nozaki H."/>
            <person name="Yoshikawa H."/>
            <person name="Miyagishima S.Y."/>
        </authorList>
    </citation>
    <scope>NUCLEOTIDE SEQUENCE [LARGE SCALE GENOMIC DNA]</scope>
    <source>
        <strain evidence="3 4">NIES-2499</strain>
    </source>
</reference>
<dbReference type="GO" id="GO:0006629">
    <property type="term" value="P:lipid metabolic process"/>
    <property type="evidence" value="ECO:0007669"/>
    <property type="project" value="InterPro"/>
</dbReference>
<dbReference type="Proteomes" id="UP000232323">
    <property type="component" value="Unassembled WGS sequence"/>
</dbReference>
<evidence type="ECO:0000313" key="4">
    <source>
        <dbReference type="Proteomes" id="UP000232323"/>
    </source>
</evidence>
<keyword evidence="2" id="KW-0812">Transmembrane</keyword>
<feature type="region of interest" description="Disordered" evidence="1">
    <location>
        <begin position="394"/>
        <end position="413"/>
    </location>
</feature>
<keyword evidence="2" id="KW-0472">Membrane</keyword>
<protein>
    <recommendedName>
        <fullName evidence="5">Phospholipid:diacylglycerol acyltransferase</fullName>
    </recommendedName>
</protein>
<dbReference type="Gene3D" id="3.40.50.1820">
    <property type="entry name" value="alpha/beta hydrolase"/>
    <property type="match status" value="1"/>
</dbReference>
<evidence type="ECO:0000256" key="1">
    <source>
        <dbReference type="SAM" id="MobiDB-lite"/>
    </source>
</evidence>
<dbReference type="AlphaFoldDB" id="A0A250X6P0"/>
<name>A0A250X6P0_9CHLO</name>